<reference evidence="1 2" key="1">
    <citation type="journal article" date="2014" name="BMC Genomics">
        <title>Comparative genome sequencing reveals chemotype-specific gene clusters in the toxigenic black mold Stachybotrys.</title>
        <authorList>
            <person name="Semeiks J."/>
            <person name="Borek D."/>
            <person name="Otwinowski Z."/>
            <person name="Grishin N.V."/>
        </authorList>
    </citation>
    <scope>NUCLEOTIDE SEQUENCE [LARGE SCALE GENOMIC DNA]</scope>
    <source>
        <strain evidence="2">CBS 109288 / IBT 7711</strain>
    </source>
</reference>
<feature type="non-terminal residue" evidence="1">
    <location>
        <position position="1"/>
    </location>
</feature>
<gene>
    <name evidence="1" type="ORF">S7711_09861</name>
</gene>
<evidence type="ECO:0000313" key="1">
    <source>
        <dbReference type="EMBL" id="KEY65068.1"/>
    </source>
</evidence>
<proteinExistence type="predicted"/>
<keyword evidence="2" id="KW-1185">Reference proteome</keyword>
<dbReference type="OrthoDB" id="5346581at2759"/>
<dbReference type="EMBL" id="KL648715">
    <property type="protein sequence ID" value="KEY65068.1"/>
    <property type="molecule type" value="Genomic_DNA"/>
</dbReference>
<evidence type="ECO:0000313" key="2">
    <source>
        <dbReference type="Proteomes" id="UP000028045"/>
    </source>
</evidence>
<organism evidence="1 2">
    <name type="scientific">Stachybotrys chartarum (strain CBS 109288 / IBT 7711)</name>
    <name type="common">Toxic black mold</name>
    <name type="synonym">Stilbospora chartarum</name>
    <dbReference type="NCBI Taxonomy" id="1280523"/>
    <lineage>
        <taxon>Eukaryota</taxon>
        <taxon>Fungi</taxon>
        <taxon>Dikarya</taxon>
        <taxon>Ascomycota</taxon>
        <taxon>Pezizomycotina</taxon>
        <taxon>Sordariomycetes</taxon>
        <taxon>Hypocreomycetidae</taxon>
        <taxon>Hypocreales</taxon>
        <taxon>Stachybotryaceae</taxon>
        <taxon>Stachybotrys</taxon>
    </lineage>
</organism>
<name>A0A084AID9_STACB</name>
<dbReference type="HOGENOM" id="CLU_054623_1_0_1"/>
<sequence length="309" mass="34915">CNVHVAIAANAFDRFHTSLASIHRCHGYFLIQVSLMPRATTKVLAVHLDKDHHDAFSRAVQTILACNMAEVTMAQLVDGLPQSSVAWEARGNSLSKARPLADHKQLCEGALEKIQSLQDECNPDTLSFEPYLLQAYSDIETGSNEFNIRLIEMLAVSVHQIAIALFNFVPKAHTSEHIKYVTKWQKPSGWAEYVGRKNWEEPFFPPPPTHFFHCAYTDFDLYPNGLSDIAGVFLYSGRSTETCRIWRVSESQLTVLVDFLLGKAFPGGFSLPLAATDENRHRFDPWDAIVECVEVRRMRGRNEYDGRTV</sequence>
<dbReference type="AlphaFoldDB" id="A0A084AID9"/>
<dbReference type="Proteomes" id="UP000028045">
    <property type="component" value="Unassembled WGS sequence"/>
</dbReference>
<protein>
    <submittedName>
        <fullName evidence="1">Uncharacterized protein</fullName>
    </submittedName>
</protein>
<accession>A0A084AID9</accession>